<keyword evidence="1" id="KW-1133">Transmembrane helix</keyword>
<accession>A0ABS8ZWI9</accession>
<evidence type="ECO:0000313" key="2">
    <source>
        <dbReference type="EMBL" id="MCE7012090.1"/>
    </source>
</evidence>
<evidence type="ECO:0000313" key="3">
    <source>
        <dbReference type="Proteomes" id="UP001521150"/>
    </source>
</evidence>
<gene>
    <name evidence="2" type="ORF">LWC34_56160</name>
</gene>
<dbReference type="EMBL" id="JAJVCN010000006">
    <property type="protein sequence ID" value="MCE7012090.1"/>
    <property type="molecule type" value="Genomic_DNA"/>
</dbReference>
<keyword evidence="3" id="KW-1185">Reference proteome</keyword>
<feature type="transmembrane region" description="Helical" evidence="1">
    <location>
        <begin position="27"/>
        <end position="49"/>
    </location>
</feature>
<keyword evidence="1" id="KW-0812">Transmembrane</keyword>
<comment type="caution">
    <text evidence="2">The sequence shown here is derived from an EMBL/GenBank/DDBJ whole genome shotgun (WGS) entry which is preliminary data.</text>
</comment>
<reference evidence="2 3" key="1">
    <citation type="submission" date="2021-12" db="EMBL/GenBank/DDBJ databases">
        <title>Genome sequence of Kibdelosporangium philippinense ATCC 49844.</title>
        <authorList>
            <person name="Fedorov E.A."/>
            <person name="Omeragic M."/>
            <person name="Shalygina K.F."/>
            <person name="Maclea K.S."/>
        </authorList>
    </citation>
    <scope>NUCLEOTIDE SEQUENCE [LARGE SCALE GENOMIC DNA]</scope>
    <source>
        <strain evidence="2 3">ATCC 49844</strain>
    </source>
</reference>
<name>A0ABS8ZWI9_9PSEU</name>
<organism evidence="2 3">
    <name type="scientific">Kibdelosporangium philippinense</name>
    <dbReference type="NCBI Taxonomy" id="211113"/>
    <lineage>
        <taxon>Bacteria</taxon>
        <taxon>Bacillati</taxon>
        <taxon>Actinomycetota</taxon>
        <taxon>Actinomycetes</taxon>
        <taxon>Pseudonocardiales</taxon>
        <taxon>Pseudonocardiaceae</taxon>
        <taxon>Kibdelosporangium</taxon>
    </lineage>
</organism>
<keyword evidence="1" id="KW-0472">Membrane</keyword>
<evidence type="ECO:0000256" key="1">
    <source>
        <dbReference type="SAM" id="Phobius"/>
    </source>
</evidence>
<proteinExistence type="predicted"/>
<feature type="transmembrane region" description="Helical" evidence="1">
    <location>
        <begin position="104"/>
        <end position="131"/>
    </location>
</feature>
<feature type="transmembrane region" description="Helical" evidence="1">
    <location>
        <begin position="70"/>
        <end position="92"/>
    </location>
</feature>
<dbReference type="Proteomes" id="UP001521150">
    <property type="component" value="Unassembled WGS sequence"/>
</dbReference>
<protein>
    <submittedName>
        <fullName evidence="2">Uncharacterized protein</fullName>
    </submittedName>
</protein>
<sequence length="142" mass="15105">MALALGPASFLAATLFAAGALNILRSGWALVGFAGMLLQNGAFTAVIALRHAMNPPTEGLWNLHEALFSLNGTFLAIVMLGLSMGGLQAGLIRRWHATLGFTGAMLMFTFATLSIGLLGLLGWLMWVVWIATYGVTLIRVRS</sequence>
<dbReference type="RefSeq" id="WP_233735097.1">
    <property type="nucleotide sequence ID" value="NZ_JAJVCN010000006.1"/>
</dbReference>